<feature type="region of interest" description="Disordered" evidence="1">
    <location>
        <begin position="1"/>
        <end position="26"/>
    </location>
</feature>
<accession>A0AAD9KZ07</accession>
<dbReference type="EMBL" id="JAODUO010000493">
    <property type="protein sequence ID" value="KAK2179398.1"/>
    <property type="molecule type" value="Genomic_DNA"/>
</dbReference>
<organism evidence="2 3">
    <name type="scientific">Ridgeia piscesae</name>
    <name type="common">Tubeworm</name>
    <dbReference type="NCBI Taxonomy" id="27915"/>
    <lineage>
        <taxon>Eukaryota</taxon>
        <taxon>Metazoa</taxon>
        <taxon>Spiralia</taxon>
        <taxon>Lophotrochozoa</taxon>
        <taxon>Annelida</taxon>
        <taxon>Polychaeta</taxon>
        <taxon>Sedentaria</taxon>
        <taxon>Canalipalpata</taxon>
        <taxon>Sabellida</taxon>
        <taxon>Siboglinidae</taxon>
        <taxon>Ridgeia</taxon>
    </lineage>
</organism>
<name>A0AAD9KZ07_RIDPI</name>
<evidence type="ECO:0000313" key="2">
    <source>
        <dbReference type="EMBL" id="KAK2179398.1"/>
    </source>
</evidence>
<evidence type="ECO:0000256" key="1">
    <source>
        <dbReference type="SAM" id="MobiDB-lite"/>
    </source>
</evidence>
<proteinExistence type="predicted"/>
<feature type="compositionally biased region" description="Basic residues" evidence="1">
    <location>
        <begin position="17"/>
        <end position="26"/>
    </location>
</feature>
<keyword evidence="3" id="KW-1185">Reference proteome</keyword>
<dbReference type="AlphaFoldDB" id="A0AAD9KZ07"/>
<comment type="caution">
    <text evidence="2">The sequence shown here is derived from an EMBL/GenBank/DDBJ whole genome shotgun (WGS) entry which is preliminary data.</text>
</comment>
<reference evidence="2" key="1">
    <citation type="journal article" date="2023" name="Mol. Biol. Evol.">
        <title>Third-Generation Sequencing Reveals the Adaptive Role of the Epigenome in Three Deep-Sea Polychaetes.</title>
        <authorList>
            <person name="Perez M."/>
            <person name="Aroh O."/>
            <person name="Sun Y."/>
            <person name="Lan Y."/>
            <person name="Juniper S.K."/>
            <person name="Young C.R."/>
            <person name="Angers B."/>
            <person name="Qian P.Y."/>
        </authorList>
    </citation>
    <scope>NUCLEOTIDE SEQUENCE</scope>
    <source>
        <strain evidence="2">R07B-5</strain>
    </source>
</reference>
<protein>
    <submittedName>
        <fullName evidence="2">Uncharacterized protein</fullName>
    </submittedName>
</protein>
<dbReference type="Proteomes" id="UP001209878">
    <property type="component" value="Unassembled WGS sequence"/>
</dbReference>
<evidence type="ECO:0000313" key="3">
    <source>
        <dbReference type="Proteomes" id="UP001209878"/>
    </source>
</evidence>
<gene>
    <name evidence="2" type="ORF">NP493_493g02015</name>
</gene>
<sequence length="72" mass="8075">MLKESIPKGALRWTPPGRRKPGRPKTTWRKTVMAELQDKGLSWGEAQATAKDRTLWRNAAVALCPTGDEEDN</sequence>